<feature type="domain" description="DNA polymerase Y-family little finger" evidence="1">
    <location>
        <begin position="5"/>
        <end position="95"/>
    </location>
</feature>
<dbReference type="GO" id="GO:0006281">
    <property type="term" value="P:DNA repair"/>
    <property type="evidence" value="ECO:0007669"/>
    <property type="project" value="InterPro"/>
</dbReference>
<feature type="non-terminal residue" evidence="2">
    <location>
        <position position="1"/>
    </location>
</feature>
<dbReference type="EMBL" id="JANX01000097">
    <property type="protein sequence ID" value="KGM34368.1"/>
    <property type="molecule type" value="Genomic_DNA"/>
</dbReference>
<dbReference type="Pfam" id="PF11799">
    <property type="entry name" value="IMS_C"/>
    <property type="match status" value="1"/>
</dbReference>
<evidence type="ECO:0000313" key="3">
    <source>
        <dbReference type="Proteomes" id="UP000029995"/>
    </source>
</evidence>
<proteinExistence type="predicted"/>
<evidence type="ECO:0000259" key="1">
    <source>
        <dbReference type="Pfam" id="PF11799"/>
    </source>
</evidence>
<dbReference type="SUPFAM" id="SSF100879">
    <property type="entry name" value="Lesion bypass DNA polymerase (Y-family), little finger domain"/>
    <property type="match status" value="1"/>
</dbReference>
<dbReference type="InterPro" id="IPR017961">
    <property type="entry name" value="DNA_pol_Y-fam_little_finger"/>
</dbReference>
<dbReference type="GO" id="GO:0003887">
    <property type="term" value="F:DNA-directed DNA polymerase activity"/>
    <property type="evidence" value="ECO:0007669"/>
    <property type="project" value="UniProtKB-EC"/>
</dbReference>
<protein>
    <submittedName>
        <fullName evidence="2">DNA polymerase IV</fullName>
    </submittedName>
</protein>
<organism evidence="2 3">
    <name type="scientific">Inquilinus limosus MP06</name>
    <dbReference type="NCBI Taxonomy" id="1398085"/>
    <lineage>
        <taxon>Bacteria</taxon>
        <taxon>Pseudomonadati</taxon>
        <taxon>Pseudomonadota</taxon>
        <taxon>Alphaproteobacteria</taxon>
        <taxon>Rhodospirillales</taxon>
        <taxon>Rhodospirillaceae</taxon>
        <taxon>Inquilinus</taxon>
    </lineage>
</organism>
<evidence type="ECO:0000313" key="2">
    <source>
        <dbReference type="EMBL" id="KGM34368.1"/>
    </source>
</evidence>
<dbReference type="AlphaFoldDB" id="A0A0A0D982"/>
<comment type="caution">
    <text evidence="2">The sequence shown here is derived from an EMBL/GenBank/DDBJ whole genome shotgun (WGS) entry which is preliminary data.</text>
</comment>
<gene>
    <name evidence="2" type="ORF">P409_10520</name>
</gene>
<dbReference type="Gene3D" id="3.30.1490.100">
    <property type="entry name" value="DNA polymerase, Y-family, little finger domain"/>
    <property type="match status" value="1"/>
</dbReference>
<dbReference type="GO" id="GO:0003684">
    <property type="term" value="F:damaged DNA binding"/>
    <property type="evidence" value="ECO:0007669"/>
    <property type="project" value="InterPro"/>
</dbReference>
<dbReference type="InterPro" id="IPR036775">
    <property type="entry name" value="DNA_pol_Y-fam_lit_finger_sf"/>
</dbReference>
<reference evidence="2 3" key="1">
    <citation type="submission" date="2014-01" db="EMBL/GenBank/DDBJ databases">
        <title>Genome sequence determination for a cystic fibrosis isolate, Inquilinus limosus.</title>
        <authorList>
            <person name="Pino M."/>
            <person name="Di Conza J."/>
            <person name="Gutkind G."/>
        </authorList>
    </citation>
    <scope>NUCLEOTIDE SEQUENCE [LARGE SCALE GENOMIC DNA]</scope>
    <source>
        <strain evidence="2 3">MP06</strain>
    </source>
</reference>
<name>A0A0A0D982_9PROT</name>
<sequence length="159" mass="17581">FVPTLRHLADRVATRLRAKSRPGRTVTVRVRFADLRAVTRSVTLDAPVSATTILAEIAEELVRAVLADHPEERFISLLAISVSHLEHEPAMQLDLPLGLADERRRPGSRKGNARWLADRAVDRIRERFGWDAVGYGSVALGGARSVPDAFRELAEKDLG</sequence>
<dbReference type="Proteomes" id="UP000029995">
    <property type="component" value="Unassembled WGS sequence"/>
</dbReference>
<accession>A0A0A0D982</accession>